<name>A0A9Q0LNE0_ANAIG</name>
<dbReference type="PANTHER" id="PTHR21559:SF21">
    <property type="entry name" value="DYSTROGLYCAN 1"/>
    <property type="match status" value="1"/>
</dbReference>
<accession>A0A9Q0LNE0</accession>
<feature type="domain" description="Dystroglycan-type cadherin-like" evidence="3">
    <location>
        <begin position="416"/>
        <end position="515"/>
    </location>
</feature>
<feature type="domain" description="Dystroglycan-type cadherin-like" evidence="3">
    <location>
        <begin position="1593"/>
        <end position="1688"/>
    </location>
</feature>
<evidence type="ECO:0000256" key="1">
    <source>
        <dbReference type="SAM" id="Phobius"/>
    </source>
</evidence>
<keyword evidence="2" id="KW-0732">Signal</keyword>
<dbReference type="Gene3D" id="2.60.40.10">
    <property type="entry name" value="Immunoglobulins"/>
    <property type="match status" value="12"/>
</dbReference>
<feature type="domain" description="Dystroglycan-type cadherin-like" evidence="3">
    <location>
        <begin position="1395"/>
        <end position="1492"/>
    </location>
</feature>
<gene>
    <name evidence="4" type="ORF">M0811_07144</name>
</gene>
<dbReference type="GO" id="GO:0005509">
    <property type="term" value="F:calcium ion binding"/>
    <property type="evidence" value="ECO:0007669"/>
    <property type="project" value="InterPro"/>
</dbReference>
<feature type="domain" description="Dystroglycan-type cadherin-like" evidence="3">
    <location>
        <begin position="609"/>
        <end position="704"/>
    </location>
</feature>
<feature type="domain" description="Dystroglycan-type cadherin-like" evidence="3">
    <location>
        <begin position="804"/>
        <end position="899"/>
    </location>
</feature>
<feature type="domain" description="Dystroglycan-type cadherin-like" evidence="3">
    <location>
        <begin position="1105"/>
        <end position="1190"/>
    </location>
</feature>
<feature type="signal peptide" evidence="2">
    <location>
        <begin position="1"/>
        <end position="23"/>
    </location>
</feature>
<keyword evidence="1" id="KW-0812">Transmembrane</keyword>
<comment type="caution">
    <text evidence="4">The sequence shown here is derived from an EMBL/GenBank/DDBJ whole genome shotgun (WGS) entry which is preliminary data.</text>
</comment>
<sequence>MKIFWFGFFTMVRFFYFTSNCTSFHGSEFEVTPELGLRQFQPAAAKFNESRIIVAYSTAINITSIDQNVYAKMIDTYGETQVAEFLVNTEQNEKQQNPAIAVFGTKFVIVWESYSQDSAEFGIYGQIFDTNCQKFGGEFQINEQTTGTQQNPDVAPLPNGGFVVVWESQGQDQSSFGIFGATYTSQGVKVGSEFGVNTYTQGSQTSPSVRPFGTDKFVVVWEGIGSASPTIPQIYGQIFFQNQTKYLSEFCVNANTSFTHQSPSVATYGTRQDFFFVAYVSLSQDLSEAGVFAQFVNADTTRFKTEIQVNTHTQLSQTNPRAIFLEYSRVGVVWESQLQDGSDTGIFGQFFNTQGQKVGGEIQINTYSQYAQQTPVIVEPFGSWVTVFWENIYNGSTTNILQGIYGQTITLLTPPQAEKSIPDQTLLANEPFVFIFDSNVFSFPGTETRTYSALLSNYSALPGWMQFTSAQRNFSGITPNYCQGSYPVRLFASDSCNDIAEVTFTFVIKNRPVIAYTILDQFLDFSPFTFQIPQNAFVDPEGATLTYSAQLAAGGALPGWIHLDPNGTFYGEPPQSDCEEDLLVTVSASDGCQLTNSTFRITLINNPPTVESGIQNQQIHLYTFYSYQVSGVFADIDSTLSYTASQTDLVPLPSWYTWNNDNHTFTSYITEDTCFRSLDVKLAVTDQCHQASVDFHVEVVNEAPVLAKTIPTLTCNTSQQLNATIDLDTFYDPENKTLTYSLTYQNGSDVSISGWLMFQSAARRLYGVAPFQCSQYYPLKVIASDGCNSTSAKFQLYVNNPGPLIANKILPQTLTFNQTYTLSFSTTFSDVDTLQYYSELYPSRQATPNWFQFRSTEKSFVGVWTGPICGQSFIVNLTASDACLSKSIFFPVTLVNDPPVYSNNIPPQIVTTLQNITYTIPSNAFQDPENATLSFLATLPNGTQLPSWIVFNNVTRTFNVSVAYEMCSQDLAINVKASDGCQNTTGQFTLQIRNAPPVRKAFISDYEFHHNQSFQILLRKSDFFEDADPNRLTLTATSQPSGGSLPAWMNFGTNGTHFNFSGTAPVTCYTQVLVQLKVSDGCNYFLDNFTVTFVNTPPQIEKPLSQQTFFAKSFWFALPAGYVTDADTPSLTISTNISGLGWISFDSAKRNFTGDASSLCNISTIVLVSVNDGCNTTSQTFMLTIQNQAPVVVEPLQDRTVNVSANSCNFNVPVATFNDADTPSSLLSWSAKSQGGSLPAWLSFDSNPFAPKFTGSPSQTLCTGDSIPITVSVTDGCTTASTSFSFLINNLSPYVSMPVSNFSTNSVFFSYVLSGGTFVDPDSPTLRPVSYGATLTNGQALPDWITFHSSNLTFNGKPTGSAFCGANFDIQVTGSDYCSQAYDIFNFKVVNTKPSVTATIPPQTFSLLAFSYNVPKSTFSDNDSVILTYSASFANGTSLLSWMKFNAGTAVFSGTAPDWICHETYYLSVTTTDECGQSATTPFNVTIQNLAPQTKGLVPSESFHNKETRSFEVSASFFEDLDSSVSNLTYSAKPSSGGVLPNWIVFTPSTRKFDVSVPSSLCTQVYQIDLTVSDGCSNATQKVNLDITNVAPVVANEIPTLSALVSFDYTFPDSIFSDPYSELSYSAQISGGIPLPEWITFYPSTHTFVGTIPKYYSNIFEVEVTASDGCSFVVTSFEMRLGDVRSDSSSLVFNPLLHLFLVLIVYFGFGLF</sequence>
<feature type="domain" description="Dystroglycan-type cadherin-like" evidence="3">
    <location>
        <begin position="900"/>
        <end position="999"/>
    </location>
</feature>
<keyword evidence="1" id="KW-0472">Membrane</keyword>
<dbReference type="SMART" id="SM00736">
    <property type="entry name" value="CADG"/>
    <property type="match status" value="12"/>
</dbReference>
<feature type="domain" description="Dystroglycan-type cadherin-like" evidence="3">
    <location>
        <begin position="1294"/>
        <end position="1394"/>
    </location>
</feature>
<feature type="chain" id="PRO_5040202870" evidence="2">
    <location>
        <begin position="24"/>
        <end position="1712"/>
    </location>
</feature>
<dbReference type="GO" id="GO:0043236">
    <property type="term" value="F:laminin binding"/>
    <property type="evidence" value="ECO:0007669"/>
    <property type="project" value="TreeGrafter"/>
</dbReference>
<dbReference type="OrthoDB" id="414243at2759"/>
<protein>
    <submittedName>
        <fullName evidence="4">Dystroglycan-related</fullName>
    </submittedName>
</protein>
<evidence type="ECO:0000313" key="4">
    <source>
        <dbReference type="EMBL" id="KAJ5075574.1"/>
    </source>
</evidence>
<dbReference type="GO" id="GO:0016011">
    <property type="term" value="C:dystroglycan complex"/>
    <property type="evidence" value="ECO:0007669"/>
    <property type="project" value="TreeGrafter"/>
</dbReference>
<proteinExistence type="predicted"/>
<feature type="domain" description="Dystroglycan-type cadherin-like" evidence="3">
    <location>
        <begin position="1493"/>
        <end position="1592"/>
    </location>
</feature>
<dbReference type="Pfam" id="PF05345">
    <property type="entry name" value="He_PIG"/>
    <property type="match status" value="7"/>
</dbReference>
<organism evidence="4 5">
    <name type="scientific">Anaeramoeba ignava</name>
    <name type="common">Anaerobic marine amoeba</name>
    <dbReference type="NCBI Taxonomy" id="1746090"/>
    <lineage>
        <taxon>Eukaryota</taxon>
        <taxon>Metamonada</taxon>
        <taxon>Anaeramoebidae</taxon>
        <taxon>Anaeramoeba</taxon>
    </lineage>
</organism>
<feature type="domain" description="Dystroglycan-type cadherin-like" evidence="3">
    <location>
        <begin position="1191"/>
        <end position="1293"/>
    </location>
</feature>
<keyword evidence="5" id="KW-1185">Reference proteome</keyword>
<feature type="domain" description="Dystroglycan-type cadherin-like" evidence="3">
    <location>
        <begin position="517"/>
        <end position="608"/>
    </location>
</feature>
<dbReference type="PANTHER" id="PTHR21559">
    <property type="entry name" value="DYSTROGLYCAN-RELATED"/>
    <property type="match status" value="1"/>
</dbReference>
<keyword evidence="1" id="KW-1133">Transmembrane helix</keyword>
<dbReference type="InterPro" id="IPR013783">
    <property type="entry name" value="Ig-like_fold"/>
</dbReference>
<evidence type="ECO:0000259" key="3">
    <source>
        <dbReference type="SMART" id="SM00736"/>
    </source>
</evidence>
<dbReference type="SUPFAM" id="SSF49313">
    <property type="entry name" value="Cadherin-like"/>
    <property type="match status" value="13"/>
</dbReference>
<evidence type="ECO:0000313" key="5">
    <source>
        <dbReference type="Proteomes" id="UP001149090"/>
    </source>
</evidence>
<evidence type="ECO:0000256" key="2">
    <source>
        <dbReference type="SAM" id="SignalP"/>
    </source>
</evidence>
<feature type="domain" description="Dystroglycan-type cadherin-like" evidence="3">
    <location>
        <begin position="705"/>
        <end position="803"/>
    </location>
</feature>
<dbReference type="EMBL" id="JAPDFW010000064">
    <property type="protein sequence ID" value="KAJ5075574.1"/>
    <property type="molecule type" value="Genomic_DNA"/>
</dbReference>
<dbReference type="InterPro" id="IPR015919">
    <property type="entry name" value="Cadherin-like_sf"/>
</dbReference>
<dbReference type="Proteomes" id="UP001149090">
    <property type="component" value="Unassembled WGS sequence"/>
</dbReference>
<reference evidence="4" key="1">
    <citation type="submission" date="2022-10" db="EMBL/GenBank/DDBJ databases">
        <title>Novel sulphate-reducing endosymbionts in the free-living metamonad Anaeramoeba.</title>
        <authorList>
            <person name="Jerlstrom-Hultqvist J."/>
            <person name="Cepicka I."/>
            <person name="Gallot-Lavallee L."/>
            <person name="Salas-Leiva D."/>
            <person name="Curtis B.A."/>
            <person name="Zahonova K."/>
            <person name="Pipaliya S."/>
            <person name="Dacks J."/>
            <person name="Roger A.J."/>
        </authorList>
    </citation>
    <scope>NUCLEOTIDE SEQUENCE</scope>
    <source>
        <strain evidence="4">BMAN</strain>
    </source>
</reference>
<dbReference type="InterPro" id="IPR006644">
    <property type="entry name" value="Cadg"/>
</dbReference>
<feature type="transmembrane region" description="Helical" evidence="1">
    <location>
        <begin position="1691"/>
        <end position="1711"/>
    </location>
</feature>